<proteinExistence type="predicted"/>
<evidence type="ECO:0000256" key="1">
    <source>
        <dbReference type="SAM" id="MobiDB-lite"/>
    </source>
</evidence>
<feature type="compositionally biased region" description="Polar residues" evidence="1">
    <location>
        <begin position="197"/>
        <end position="208"/>
    </location>
</feature>
<reference evidence="2 3" key="1">
    <citation type="journal article" date="2012" name="Genome Biol.">
        <title>Genome and low-iron response of an oceanic diatom adapted to chronic iron limitation.</title>
        <authorList>
            <person name="Lommer M."/>
            <person name="Specht M."/>
            <person name="Roy A.S."/>
            <person name="Kraemer L."/>
            <person name="Andreson R."/>
            <person name="Gutowska M.A."/>
            <person name="Wolf J."/>
            <person name="Bergner S.V."/>
            <person name="Schilhabel M.B."/>
            <person name="Klostermeier U.C."/>
            <person name="Beiko R.G."/>
            <person name="Rosenstiel P."/>
            <person name="Hippler M."/>
            <person name="Laroche J."/>
        </authorList>
    </citation>
    <scope>NUCLEOTIDE SEQUENCE [LARGE SCALE GENOMIC DNA]</scope>
    <source>
        <strain evidence="2 3">CCMP1005</strain>
    </source>
</reference>
<evidence type="ECO:0000313" key="2">
    <source>
        <dbReference type="EMBL" id="EJK60073.1"/>
    </source>
</evidence>
<accession>K0S1X0</accession>
<gene>
    <name evidence="2" type="ORF">THAOC_19639</name>
</gene>
<dbReference type="AlphaFoldDB" id="K0S1X0"/>
<dbReference type="Proteomes" id="UP000266841">
    <property type="component" value="Unassembled WGS sequence"/>
</dbReference>
<feature type="region of interest" description="Disordered" evidence="1">
    <location>
        <begin position="197"/>
        <end position="216"/>
    </location>
</feature>
<protein>
    <submittedName>
        <fullName evidence="2">Uncharacterized protein</fullName>
    </submittedName>
</protein>
<sequence length="286" mass="29768">MTASHSAAAYMPVIGTVWSAAMVGRHLATGSPANNSDHPVHFDVLPRCGLGWWQSEGLLVRLQSGEFTGYEEAPSAAALSAPSADSMISRPRPHQSPETGATNRKSQYARGDVLIGDGSSTIDGWQAVAAVACHSAAATGSSSSSAALAPSCHKRLVFSSSPKPEAASANCIERARRVESNRDELLADDLIIGVSSPLTPDLPSNQAPRTPDLTSEHTRSSWACAGLKPAPELVTARCNPAHSRLKLFRSGDVMIGDGSSTIDGWQAVAAVACHSALEAQAEALAH</sequence>
<feature type="compositionally biased region" description="Polar residues" evidence="1">
    <location>
        <begin position="96"/>
        <end position="106"/>
    </location>
</feature>
<comment type="caution">
    <text evidence="2">The sequence shown here is derived from an EMBL/GenBank/DDBJ whole genome shotgun (WGS) entry which is preliminary data.</text>
</comment>
<keyword evidence="3" id="KW-1185">Reference proteome</keyword>
<organism evidence="2 3">
    <name type="scientific">Thalassiosira oceanica</name>
    <name type="common">Marine diatom</name>
    <dbReference type="NCBI Taxonomy" id="159749"/>
    <lineage>
        <taxon>Eukaryota</taxon>
        <taxon>Sar</taxon>
        <taxon>Stramenopiles</taxon>
        <taxon>Ochrophyta</taxon>
        <taxon>Bacillariophyta</taxon>
        <taxon>Coscinodiscophyceae</taxon>
        <taxon>Thalassiosirophycidae</taxon>
        <taxon>Thalassiosirales</taxon>
        <taxon>Thalassiosiraceae</taxon>
        <taxon>Thalassiosira</taxon>
    </lineage>
</organism>
<feature type="region of interest" description="Disordered" evidence="1">
    <location>
        <begin position="81"/>
        <end position="108"/>
    </location>
</feature>
<name>K0S1X0_THAOC</name>
<dbReference type="EMBL" id="AGNL01021590">
    <property type="protein sequence ID" value="EJK60073.1"/>
    <property type="molecule type" value="Genomic_DNA"/>
</dbReference>
<evidence type="ECO:0000313" key="3">
    <source>
        <dbReference type="Proteomes" id="UP000266841"/>
    </source>
</evidence>